<evidence type="ECO:0000313" key="5">
    <source>
        <dbReference type="Proteomes" id="UP000554235"/>
    </source>
</evidence>
<evidence type="ECO:0000256" key="2">
    <source>
        <dbReference type="SAM" id="MobiDB-lite"/>
    </source>
</evidence>
<feature type="domain" description="Zn(2)-C6 fungal-type" evidence="3">
    <location>
        <begin position="20"/>
        <end position="48"/>
    </location>
</feature>
<comment type="caution">
    <text evidence="4">The sequence shown here is derived from an EMBL/GenBank/DDBJ whole genome shotgun (WGS) entry which is preliminary data.</text>
</comment>
<dbReference type="GO" id="GO:0000976">
    <property type="term" value="F:transcription cis-regulatory region binding"/>
    <property type="evidence" value="ECO:0007669"/>
    <property type="project" value="TreeGrafter"/>
</dbReference>
<dbReference type="SUPFAM" id="SSF57701">
    <property type="entry name" value="Zn2/Cys6 DNA-binding domain"/>
    <property type="match status" value="1"/>
</dbReference>
<dbReference type="GO" id="GO:0045944">
    <property type="term" value="P:positive regulation of transcription by RNA polymerase II"/>
    <property type="evidence" value="ECO:0007669"/>
    <property type="project" value="TreeGrafter"/>
</dbReference>
<dbReference type="GO" id="GO:0008270">
    <property type="term" value="F:zinc ion binding"/>
    <property type="evidence" value="ECO:0007669"/>
    <property type="project" value="InterPro"/>
</dbReference>
<keyword evidence="5" id="KW-1185">Reference proteome</keyword>
<dbReference type="Gene3D" id="4.10.240.10">
    <property type="entry name" value="Zn(2)-C6 fungal-type DNA-binding domain"/>
    <property type="match status" value="1"/>
</dbReference>
<dbReference type="GO" id="GO:0000981">
    <property type="term" value="F:DNA-binding transcription factor activity, RNA polymerase II-specific"/>
    <property type="evidence" value="ECO:0007669"/>
    <property type="project" value="InterPro"/>
</dbReference>
<evidence type="ECO:0000313" key="4">
    <source>
        <dbReference type="EMBL" id="KAF4447686.1"/>
    </source>
</evidence>
<dbReference type="SMART" id="SM00066">
    <property type="entry name" value="GAL4"/>
    <property type="match status" value="1"/>
</dbReference>
<feature type="region of interest" description="Disordered" evidence="2">
    <location>
        <begin position="79"/>
        <end position="124"/>
    </location>
</feature>
<dbReference type="Pfam" id="PF00172">
    <property type="entry name" value="Zn_clus"/>
    <property type="match status" value="1"/>
</dbReference>
<reference evidence="4 5" key="1">
    <citation type="submission" date="2020-01" db="EMBL/GenBank/DDBJ databases">
        <title>Identification and distribution of gene clusters putatively required for synthesis of sphingolipid metabolism inhibitors in phylogenetically diverse species of the filamentous fungus Fusarium.</title>
        <authorList>
            <person name="Kim H.-S."/>
            <person name="Busman M."/>
            <person name="Brown D.W."/>
            <person name="Divon H."/>
            <person name="Uhlig S."/>
            <person name="Proctor R.H."/>
        </authorList>
    </citation>
    <scope>NUCLEOTIDE SEQUENCE [LARGE SCALE GENOMIC DNA]</scope>
    <source>
        <strain evidence="4 5">NRRL 20459</strain>
    </source>
</reference>
<protein>
    <recommendedName>
        <fullName evidence="3">Zn(2)-C6 fungal-type domain-containing protein</fullName>
    </recommendedName>
</protein>
<dbReference type="OrthoDB" id="39175at2759"/>
<gene>
    <name evidence="4" type="ORF">FALBO_16918</name>
</gene>
<dbReference type="PROSITE" id="PS50048">
    <property type="entry name" value="ZN2_CY6_FUNGAL_2"/>
    <property type="match status" value="1"/>
</dbReference>
<dbReference type="AlphaFoldDB" id="A0A8H4KD60"/>
<dbReference type="PANTHER" id="PTHR37534">
    <property type="entry name" value="TRANSCRIPTIONAL ACTIVATOR PROTEIN UGA3"/>
    <property type="match status" value="1"/>
</dbReference>
<dbReference type="PANTHER" id="PTHR37534:SF7">
    <property type="entry name" value="TRANSCRIPTIONAL ACTIVATOR PROTEIN UGA3"/>
    <property type="match status" value="1"/>
</dbReference>
<keyword evidence="1" id="KW-0539">Nucleus</keyword>
<organism evidence="4 5">
    <name type="scientific">Fusarium albosuccineum</name>
    <dbReference type="NCBI Taxonomy" id="1237068"/>
    <lineage>
        <taxon>Eukaryota</taxon>
        <taxon>Fungi</taxon>
        <taxon>Dikarya</taxon>
        <taxon>Ascomycota</taxon>
        <taxon>Pezizomycotina</taxon>
        <taxon>Sordariomycetes</taxon>
        <taxon>Hypocreomycetidae</taxon>
        <taxon>Hypocreales</taxon>
        <taxon>Nectriaceae</taxon>
        <taxon>Fusarium</taxon>
        <taxon>Fusarium decemcellulare species complex</taxon>
    </lineage>
</organism>
<dbReference type="GO" id="GO:0005634">
    <property type="term" value="C:nucleus"/>
    <property type="evidence" value="ECO:0007669"/>
    <property type="project" value="TreeGrafter"/>
</dbReference>
<dbReference type="CDD" id="cd00067">
    <property type="entry name" value="GAL4"/>
    <property type="match status" value="1"/>
</dbReference>
<sequence length="724" mass="79548">MYKPAPRRPKKTSIVRTRTGCITCRERRKKCDEKRPACTTCVRLGKRCEKYKTGYNFRNVSFVAGTTPETETQVVQVTKGNRGPRVCSPGGDVQPTPSGSTPVGNTQPSTPSSTEHEEDNTAFSSEPVVQAENDAGTSANNDPLLGDGFALWVGDLDNGVSQSGHIPTILGSIPATHDGTLPVGDSIGSALDNDWHRPQDHHKDDAQALLSNAFHNLFEPGIGQTFDESTLVTTEPVLMADDGATGYTSIIPYQIPRTPTLFSVPGQQVVYMDFWLDQCLPALHPIFKDFPALGTLPQIVTDTMMALSAGRLSRLLPQPKSFGVRDVPGLSFRPDATHKTSSQKYYYSALRGIYEWVQQSKESQSPITLAVLVLFCCWESSMGNFRDFAIHSSGATKLIQAQENALIQQGSLGYGLMAAWVRARMNNWWRRMHFSTVDFQRKQAPVSIEPHVEMVLDLAGDSKASVLVILCESLRIYSSAVVDYWNSGAASSPGGNACLYPYTLLMKTQSKKLSTWHTKVSLANLPIASFPSAAPPVARDGASLKVEPLHFQTHDSAMNYAYYVTARIIQTGSLTRTHSCKAEPVTQEAEQWVFILLRIAAGIDWEACIRLNTYAIGFSGLLLVCAIHSSNLAVGLWIQDWLEERQSTSHLEEGSFPVLQILQVLRAVNNERAGGRDVYAVFQTVDDGGGEGKFHSYHSQTLTSVMVYGRNNESKELLSYSIPV</sequence>
<dbReference type="InterPro" id="IPR036864">
    <property type="entry name" value="Zn2-C6_fun-type_DNA-bd_sf"/>
</dbReference>
<dbReference type="EMBL" id="JAADYS010003390">
    <property type="protein sequence ID" value="KAF4447686.1"/>
    <property type="molecule type" value="Genomic_DNA"/>
</dbReference>
<dbReference type="InterPro" id="IPR001138">
    <property type="entry name" value="Zn2Cys6_DnaBD"/>
</dbReference>
<accession>A0A8H4KD60</accession>
<evidence type="ECO:0000259" key="3">
    <source>
        <dbReference type="PROSITE" id="PS50048"/>
    </source>
</evidence>
<name>A0A8H4KD60_9HYPO</name>
<feature type="compositionally biased region" description="Polar residues" evidence="2">
    <location>
        <begin position="95"/>
        <end position="113"/>
    </location>
</feature>
<dbReference type="Proteomes" id="UP000554235">
    <property type="component" value="Unassembled WGS sequence"/>
</dbReference>
<proteinExistence type="predicted"/>
<dbReference type="PROSITE" id="PS00463">
    <property type="entry name" value="ZN2_CY6_FUNGAL_1"/>
    <property type="match status" value="1"/>
</dbReference>
<evidence type="ECO:0000256" key="1">
    <source>
        <dbReference type="ARBA" id="ARBA00023242"/>
    </source>
</evidence>